<accession>A0A1T5DR22</accession>
<evidence type="ECO:0000256" key="8">
    <source>
        <dbReference type="SAM" id="SignalP"/>
    </source>
</evidence>
<dbReference type="FunFam" id="2.170.130.10:FF:000003">
    <property type="entry name" value="SusC/RagA family TonB-linked outer membrane protein"/>
    <property type="match status" value="1"/>
</dbReference>
<dbReference type="InterPro" id="IPR023997">
    <property type="entry name" value="TonB-dep_OMP_SusC/RagA_CS"/>
</dbReference>
<dbReference type="InterPro" id="IPR023996">
    <property type="entry name" value="TonB-dep_OMP_SusC/RagA"/>
</dbReference>
<dbReference type="InterPro" id="IPR037066">
    <property type="entry name" value="Plug_dom_sf"/>
</dbReference>
<dbReference type="InterPro" id="IPR012910">
    <property type="entry name" value="Plug_dom"/>
</dbReference>
<evidence type="ECO:0000259" key="9">
    <source>
        <dbReference type="Pfam" id="PF07715"/>
    </source>
</evidence>
<dbReference type="SUPFAM" id="SSF56935">
    <property type="entry name" value="Porins"/>
    <property type="match status" value="1"/>
</dbReference>
<keyword evidence="11" id="KW-1185">Reference proteome</keyword>
<name>A0A1T5DR22_9SPHI</name>
<dbReference type="Pfam" id="PF13715">
    <property type="entry name" value="CarbopepD_reg_2"/>
    <property type="match status" value="1"/>
</dbReference>
<dbReference type="PROSITE" id="PS52016">
    <property type="entry name" value="TONB_DEPENDENT_REC_3"/>
    <property type="match status" value="1"/>
</dbReference>
<protein>
    <submittedName>
        <fullName evidence="10">TonB-linked outer membrane protein, SusC/RagA family</fullName>
    </submittedName>
</protein>
<evidence type="ECO:0000256" key="2">
    <source>
        <dbReference type="ARBA" id="ARBA00022448"/>
    </source>
</evidence>
<feature type="signal peptide" evidence="8">
    <location>
        <begin position="1"/>
        <end position="29"/>
    </location>
</feature>
<dbReference type="STRING" id="1513896.SAMN05660841_02094"/>
<dbReference type="NCBIfam" id="TIGR04057">
    <property type="entry name" value="SusC_RagA_signa"/>
    <property type="match status" value="1"/>
</dbReference>
<proteinExistence type="inferred from homology"/>
<reference evidence="11" key="1">
    <citation type="submission" date="2017-02" db="EMBL/GenBank/DDBJ databases">
        <authorList>
            <person name="Varghese N."/>
            <person name="Submissions S."/>
        </authorList>
    </citation>
    <scope>NUCLEOTIDE SEQUENCE [LARGE SCALE GENOMIC DNA]</scope>
    <source>
        <strain evidence="11">DSM 24091</strain>
    </source>
</reference>
<keyword evidence="2 7" id="KW-0813">Transport</keyword>
<evidence type="ECO:0000256" key="4">
    <source>
        <dbReference type="ARBA" id="ARBA00022692"/>
    </source>
</evidence>
<keyword evidence="3 7" id="KW-1134">Transmembrane beta strand</keyword>
<dbReference type="GO" id="GO:0009279">
    <property type="term" value="C:cell outer membrane"/>
    <property type="evidence" value="ECO:0007669"/>
    <property type="project" value="UniProtKB-SubCell"/>
</dbReference>
<comment type="similarity">
    <text evidence="7">Belongs to the TonB-dependent receptor family.</text>
</comment>
<dbReference type="InterPro" id="IPR039426">
    <property type="entry name" value="TonB-dep_rcpt-like"/>
</dbReference>
<feature type="domain" description="TonB-dependent receptor plug" evidence="9">
    <location>
        <begin position="123"/>
        <end position="231"/>
    </location>
</feature>
<evidence type="ECO:0000313" key="11">
    <source>
        <dbReference type="Proteomes" id="UP000190150"/>
    </source>
</evidence>
<sequence>MQFLNFKRSYHLKTISLLFLLMQTVMTFAQSVVKGYVLDERSKPVAGANVKLKGKTTSVFTDGKGFFQINSVGFPVALEISYVGFQTKEQVVRDAGDVTIALTSSDKEIDEVVVVAYGTQKRSNVVGSVTQISADDIKKAPSMNITNSLVGRVPGLSGVQQSGRPGADNASLYLRGVGTYGENQSPLVIIDDIERSLSTLAYLDPSEIETISFLKDAVATAAYGLQAANGIILVKTKSGRKEETKVSYNFGYSIGQNTRFPKFLDGPDYMTWYNKGTELDNDFLLSTNQTQVGLVYTQEMIDAVRSGANTNPLLGNTDWISLLTDNNSYSQHHAATISGGGNKSQYFASVSHMDQDGVIDNTGFKRYNVRTNLKNDINDYLTLTLNMGLRNQVSNTPGISPDNSEYMNPFYQAVRMLPNLPMYAPNGLPTAYQAGAGWVNPIASVENSGYQKYKSNIFQGQANLDFRVPGVEGLVLKVQGAYDFTGREGKRWTTPYRTMGRSRDQVTGDYTALDVVPGIGKTTLRQDYQASYRKTMQSSLNYSKTVGDHAFTGLALYEYSGTKGNIFATGASNFPISIIQEINYGSTDPNDLIAATGSSDAETARAGFVARLNYAYQDKYLVELVSRWDASANFIKENRWKSFPAVGLGWIVSRENFFAKALETVDFLKVKASYGRAGNDRAQVGTFPYLSTFSQTTINNPVPHGHTPPVVIGGKPVMPIYTNPLQNPKLRWEESTIMNVGFESRFLNGKLGFDFEWFYRLTDDILERVNNLYPGSMGGYYPALVNVGSVDNRGFDAQLRYNDRVGEFKYGITGNVNWARNRILKRDEPDGTPAWKSLIGKPVGTKIGFISDGIIQDWEEARNTPTPSGGTLAPGFFKFRDLNGDGKITVAEDQTYIGRSNVPELTFGLNIDLAYKGFDFSALLQGATMVNISLAGTYEGSSNTSGVDDNTPFTRAFYNYGNSPYFLVENSWRPDNPDAEFPRLSAYKATGISNQNGFSNSGWVRDGSYLRLKSAQLGYTFSKSMLQQIKIENIRLFVSGSNLFTWDKLKYIDPEMPNVNNGFYPQQRIFEFGLNVTF</sequence>
<organism evidence="10 11">
    <name type="scientific">Sphingobacterium nematocida</name>
    <dbReference type="NCBI Taxonomy" id="1513896"/>
    <lineage>
        <taxon>Bacteria</taxon>
        <taxon>Pseudomonadati</taxon>
        <taxon>Bacteroidota</taxon>
        <taxon>Sphingobacteriia</taxon>
        <taxon>Sphingobacteriales</taxon>
        <taxon>Sphingobacteriaceae</taxon>
        <taxon>Sphingobacterium</taxon>
    </lineage>
</organism>
<keyword evidence="6 7" id="KW-0998">Cell outer membrane</keyword>
<dbReference type="RefSeq" id="WP_079643032.1">
    <property type="nucleotide sequence ID" value="NZ_FUZF01000008.1"/>
</dbReference>
<evidence type="ECO:0000256" key="3">
    <source>
        <dbReference type="ARBA" id="ARBA00022452"/>
    </source>
</evidence>
<dbReference type="Pfam" id="PF07715">
    <property type="entry name" value="Plug"/>
    <property type="match status" value="1"/>
</dbReference>
<keyword evidence="4 7" id="KW-0812">Transmembrane</keyword>
<gene>
    <name evidence="10" type="ORF">SAMN05660841_02094</name>
</gene>
<evidence type="ECO:0000313" key="10">
    <source>
        <dbReference type="EMBL" id="SKB73986.1"/>
    </source>
</evidence>
<evidence type="ECO:0000256" key="1">
    <source>
        <dbReference type="ARBA" id="ARBA00004571"/>
    </source>
</evidence>
<dbReference type="EMBL" id="FUZF01000008">
    <property type="protein sequence ID" value="SKB73986.1"/>
    <property type="molecule type" value="Genomic_DNA"/>
</dbReference>
<dbReference type="InterPro" id="IPR008969">
    <property type="entry name" value="CarboxyPept-like_regulatory"/>
</dbReference>
<evidence type="ECO:0000256" key="7">
    <source>
        <dbReference type="PROSITE-ProRule" id="PRU01360"/>
    </source>
</evidence>
<dbReference type="AlphaFoldDB" id="A0A1T5DR22"/>
<dbReference type="Gene3D" id="2.40.170.20">
    <property type="entry name" value="TonB-dependent receptor, beta-barrel domain"/>
    <property type="match status" value="1"/>
</dbReference>
<evidence type="ECO:0000256" key="5">
    <source>
        <dbReference type="ARBA" id="ARBA00023136"/>
    </source>
</evidence>
<dbReference type="InterPro" id="IPR036942">
    <property type="entry name" value="Beta-barrel_TonB_sf"/>
</dbReference>
<dbReference type="NCBIfam" id="TIGR04056">
    <property type="entry name" value="OMP_RagA_SusC"/>
    <property type="match status" value="1"/>
</dbReference>
<keyword evidence="8" id="KW-0732">Signal</keyword>
<comment type="subcellular location">
    <subcellularLocation>
        <location evidence="1 7">Cell outer membrane</location>
        <topology evidence="1 7">Multi-pass membrane protein</topology>
    </subcellularLocation>
</comment>
<dbReference type="Proteomes" id="UP000190150">
    <property type="component" value="Unassembled WGS sequence"/>
</dbReference>
<feature type="chain" id="PRO_5013069496" evidence="8">
    <location>
        <begin position="30"/>
        <end position="1078"/>
    </location>
</feature>
<keyword evidence="5 7" id="KW-0472">Membrane</keyword>
<dbReference type="OrthoDB" id="9768177at2"/>
<evidence type="ECO:0000256" key="6">
    <source>
        <dbReference type="ARBA" id="ARBA00023237"/>
    </source>
</evidence>
<dbReference type="Gene3D" id="2.60.40.1120">
    <property type="entry name" value="Carboxypeptidase-like, regulatory domain"/>
    <property type="match status" value="1"/>
</dbReference>
<dbReference type="SUPFAM" id="SSF49464">
    <property type="entry name" value="Carboxypeptidase regulatory domain-like"/>
    <property type="match status" value="1"/>
</dbReference>
<dbReference type="Gene3D" id="2.170.130.10">
    <property type="entry name" value="TonB-dependent receptor, plug domain"/>
    <property type="match status" value="1"/>
</dbReference>